<evidence type="ECO:0008006" key="4">
    <source>
        <dbReference type="Google" id="ProtNLM"/>
    </source>
</evidence>
<protein>
    <recommendedName>
        <fullName evidence="4">Cell wall galactomannoprotein</fullName>
    </recommendedName>
</protein>
<dbReference type="EMBL" id="CP058934">
    <property type="protein sequence ID" value="QLI69649.1"/>
    <property type="molecule type" value="Genomic_DNA"/>
</dbReference>
<evidence type="ECO:0000313" key="3">
    <source>
        <dbReference type="Proteomes" id="UP000510686"/>
    </source>
</evidence>
<evidence type="ECO:0000256" key="1">
    <source>
        <dbReference type="SAM" id="SignalP"/>
    </source>
</evidence>
<dbReference type="AlphaFoldDB" id="A0A7D5Z8X8"/>
<dbReference type="Proteomes" id="UP000510686">
    <property type="component" value="Chromosome 3"/>
</dbReference>
<dbReference type="GeneID" id="26242892"/>
<keyword evidence="1" id="KW-0732">Signal</keyword>
<dbReference type="KEGG" id="mbrn:26242892"/>
<reference evidence="2 3" key="1">
    <citation type="submission" date="2020-07" db="EMBL/GenBank/DDBJ databases">
        <title>Telomere length de novo assembly of all 7 chromosomes of the fungus, Metarhizium brunneum, using a novel assembly pipeline.</title>
        <authorList>
            <person name="Saud z."/>
            <person name="Kortsinoglou A."/>
            <person name="Kouvelis V.N."/>
            <person name="Butt T.M."/>
        </authorList>
    </citation>
    <scope>NUCLEOTIDE SEQUENCE [LARGE SCALE GENOMIC DNA]</scope>
    <source>
        <strain evidence="2 3">4556</strain>
    </source>
</reference>
<organism evidence="2 3">
    <name type="scientific">Metarhizium brunneum</name>
    <dbReference type="NCBI Taxonomy" id="500148"/>
    <lineage>
        <taxon>Eukaryota</taxon>
        <taxon>Fungi</taxon>
        <taxon>Dikarya</taxon>
        <taxon>Ascomycota</taxon>
        <taxon>Pezizomycotina</taxon>
        <taxon>Sordariomycetes</taxon>
        <taxon>Hypocreomycetidae</taxon>
        <taxon>Hypocreales</taxon>
        <taxon>Clavicipitaceae</taxon>
        <taxon>Metarhizium</taxon>
    </lineage>
</organism>
<feature type="signal peptide" evidence="1">
    <location>
        <begin position="1"/>
        <end position="17"/>
    </location>
</feature>
<feature type="chain" id="PRO_5028891992" description="Cell wall galactomannoprotein" evidence="1">
    <location>
        <begin position="18"/>
        <end position="168"/>
    </location>
</feature>
<dbReference type="RefSeq" id="XP_014544480.1">
    <property type="nucleotide sequence ID" value="XM_014688994.1"/>
</dbReference>
<evidence type="ECO:0000313" key="2">
    <source>
        <dbReference type="EMBL" id="QLI69649.1"/>
    </source>
</evidence>
<accession>A0A7D5Z8X8</accession>
<sequence length="168" mass="18209">MQLKLLCLVTLAASVFAADRLAASLNIIAHDYDKLNQGITAWPGDYESCVPLVSEADAITKALTTVKPPVTISPPDAATVKERQQAAQALCKIIDAYLKIAIEVKHKVYMSQPSVKPMVVAAIEELKAAFLALSTACLPVMTDTQSRDAFDSINKDMLLVEKLYKEAC</sequence>
<keyword evidence="3" id="KW-1185">Reference proteome</keyword>
<dbReference type="OrthoDB" id="4939505at2759"/>
<proteinExistence type="predicted"/>
<gene>
    <name evidence="2" type="ORF">G6M90_00g059070</name>
</gene>
<name>A0A7D5Z8X8_9HYPO</name>